<protein>
    <submittedName>
        <fullName evidence="2">Uncharacterized protein</fullName>
    </submittedName>
</protein>
<proteinExistence type="predicted"/>
<feature type="region of interest" description="Disordered" evidence="1">
    <location>
        <begin position="1"/>
        <end position="78"/>
    </location>
</feature>
<feature type="compositionally biased region" description="Low complexity" evidence="1">
    <location>
        <begin position="43"/>
        <end position="53"/>
    </location>
</feature>
<name>A0A2J6S895_HYAVF</name>
<keyword evidence="3" id="KW-1185">Reference proteome</keyword>
<dbReference type="AlphaFoldDB" id="A0A2J6S895"/>
<evidence type="ECO:0000313" key="3">
    <source>
        <dbReference type="Proteomes" id="UP000235786"/>
    </source>
</evidence>
<dbReference type="Proteomes" id="UP000235786">
    <property type="component" value="Unassembled WGS sequence"/>
</dbReference>
<evidence type="ECO:0000313" key="2">
    <source>
        <dbReference type="EMBL" id="PMD46982.1"/>
    </source>
</evidence>
<sequence>MSPNQPTSDEKGAKKRQYQKEKKERARERKRKAEGEAEEEAEALVAAPAAKSEYFPMSRSSSQCSIWRGTTPDDQFAV</sequence>
<gene>
    <name evidence="2" type="ORF">L207DRAFT_575786</name>
</gene>
<organism evidence="2 3">
    <name type="scientific">Hyaloscypha variabilis (strain UAMH 11265 / GT02V1 / F)</name>
    <name type="common">Meliniomyces variabilis</name>
    <dbReference type="NCBI Taxonomy" id="1149755"/>
    <lineage>
        <taxon>Eukaryota</taxon>
        <taxon>Fungi</taxon>
        <taxon>Dikarya</taxon>
        <taxon>Ascomycota</taxon>
        <taxon>Pezizomycotina</taxon>
        <taxon>Leotiomycetes</taxon>
        <taxon>Helotiales</taxon>
        <taxon>Hyaloscyphaceae</taxon>
        <taxon>Hyaloscypha</taxon>
        <taxon>Hyaloscypha variabilis</taxon>
    </lineage>
</organism>
<dbReference type="EMBL" id="KZ613938">
    <property type="protein sequence ID" value="PMD46982.1"/>
    <property type="molecule type" value="Genomic_DNA"/>
</dbReference>
<feature type="compositionally biased region" description="Basic and acidic residues" evidence="1">
    <location>
        <begin position="8"/>
        <end position="35"/>
    </location>
</feature>
<reference evidence="2 3" key="1">
    <citation type="submission" date="2016-04" db="EMBL/GenBank/DDBJ databases">
        <title>A degradative enzymes factory behind the ericoid mycorrhizal symbiosis.</title>
        <authorList>
            <consortium name="DOE Joint Genome Institute"/>
            <person name="Martino E."/>
            <person name="Morin E."/>
            <person name="Grelet G."/>
            <person name="Kuo A."/>
            <person name="Kohler A."/>
            <person name="Daghino S."/>
            <person name="Barry K."/>
            <person name="Choi C."/>
            <person name="Cichocki N."/>
            <person name="Clum A."/>
            <person name="Copeland A."/>
            <person name="Hainaut M."/>
            <person name="Haridas S."/>
            <person name="Labutti K."/>
            <person name="Lindquist E."/>
            <person name="Lipzen A."/>
            <person name="Khouja H.-R."/>
            <person name="Murat C."/>
            <person name="Ohm R."/>
            <person name="Olson A."/>
            <person name="Spatafora J."/>
            <person name="Veneault-Fourrey C."/>
            <person name="Henrissat B."/>
            <person name="Grigoriev I."/>
            <person name="Martin F."/>
            <person name="Perotto S."/>
        </authorList>
    </citation>
    <scope>NUCLEOTIDE SEQUENCE [LARGE SCALE GENOMIC DNA]</scope>
    <source>
        <strain evidence="2 3">F</strain>
    </source>
</reference>
<accession>A0A2J6S895</accession>
<evidence type="ECO:0000256" key="1">
    <source>
        <dbReference type="SAM" id="MobiDB-lite"/>
    </source>
</evidence>